<name>B0TAA5_HELMI</name>
<dbReference type="AlphaFoldDB" id="B0TAA5"/>
<proteinExistence type="predicted"/>
<feature type="transmembrane region" description="Helical" evidence="1">
    <location>
        <begin position="94"/>
        <end position="114"/>
    </location>
</feature>
<dbReference type="InterPro" id="IPR038728">
    <property type="entry name" value="YkvI-like"/>
</dbReference>
<dbReference type="EMBL" id="CP000930">
    <property type="protein sequence ID" value="ABZ83642.1"/>
    <property type="molecule type" value="Genomic_DNA"/>
</dbReference>
<feature type="transmembrane region" description="Helical" evidence="1">
    <location>
        <begin position="284"/>
        <end position="312"/>
    </location>
</feature>
<feature type="transmembrane region" description="Helical" evidence="1">
    <location>
        <begin position="347"/>
        <end position="367"/>
    </location>
</feature>
<protein>
    <submittedName>
        <fullName evidence="2">Membrane protein, putative</fullName>
    </submittedName>
</protein>
<feature type="transmembrane region" description="Helical" evidence="1">
    <location>
        <begin position="211"/>
        <end position="230"/>
    </location>
</feature>
<evidence type="ECO:0000256" key="1">
    <source>
        <dbReference type="SAM" id="Phobius"/>
    </source>
</evidence>
<keyword evidence="3" id="KW-1185">Reference proteome</keyword>
<keyword evidence="1" id="KW-0472">Membrane</keyword>
<dbReference type="PANTHER" id="PTHR37814">
    <property type="entry name" value="CONSERVED MEMBRANE PROTEIN"/>
    <property type="match status" value="1"/>
</dbReference>
<organism evidence="2 3">
    <name type="scientific">Heliobacterium modesticaldum (strain ATCC 51547 / Ice1)</name>
    <dbReference type="NCBI Taxonomy" id="498761"/>
    <lineage>
        <taxon>Bacteria</taxon>
        <taxon>Bacillati</taxon>
        <taxon>Bacillota</taxon>
        <taxon>Clostridia</taxon>
        <taxon>Eubacteriales</taxon>
        <taxon>Heliobacteriaceae</taxon>
        <taxon>Heliomicrobium</taxon>
    </lineage>
</organism>
<dbReference type="STRING" id="498761.HM1_0923"/>
<feature type="transmembrane region" description="Helical" evidence="1">
    <location>
        <begin position="324"/>
        <end position="341"/>
    </location>
</feature>
<gene>
    <name evidence="2" type="ORF">HM1_0923</name>
</gene>
<dbReference type="HOGENOM" id="CLU_043930_0_0_9"/>
<feature type="transmembrane region" description="Helical" evidence="1">
    <location>
        <begin position="49"/>
        <end position="67"/>
    </location>
</feature>
<feature type="transmembrane region" description="Helical" evidence="1">
    <location>
        <begin position="242"/>
        <end position="264"/>
    </location>
</feature>
<evidence type="ECO:0000313" key="3">
    <source>
        <dbReference type="Proteomes" id="UP000008550"/>
    </source>
</evidence>
<feature type="transmembrane region" description="Helical" evidence="1">
    <location>
        <begin position="146"/>
        <end position="169"/>
    </location>
</feature>
<feature type="transmembrane region" description="Helical" evidence="1">
    <location>
        <begin position="120"/>
        <end position="139"/>
    </location>
</feature>
<dbReference type="KEGG" id="hmo:HM1_0923"/>
<dbReference type="eggNOG" id="COG3949">
    <property type="taxonomic scope" value="Bacteria"/>
</dbReference>
<accession>B0TAA5</accession>
<keyword evidence="1" id="KW-1133">Transmembrane helix</keyword>
<dbReference type="Proteomes" id="UP000008550">
    <property type="component" value="Chromosome"/>
</dbReference>
<sequence length="385" mass="41452">MEWGMTMAALWQIQVASVYIGAVLGAGFASGQEIFQFFVRYGQAGLQAVMLSGLLFGLLGPAIFFVCRSRGFSRYQELLNGLFGETFGKVMDGLIIFSLFVGVMVMLSGAGALMSQQWGWPPWIGVVGTTALILLALWWGIESLIWVNTFLVPLKSIICLAVALAIVIWTPSIEDTPVVPTALTCLAGWANPQPASTEPSALLPDSPALSAFLYVSFNITMSLVVLVALAPQVRRRGGYTGAAAGGVLLGFFAYLLTTAMLRYVPEIAAYPVPMLFLAGALHPWTGQIYAFLLWLAMFTAALGSAFGAALRLAKCDQGPAFRKNLTGSVLAVCPFAMLPFADLVATLYPFFGYVGLPLIMAVVWVTIKEIGRRVATSKPFFTIDR</sequence>
<evidence type="ECO:0000313" key="2">
    <source>
        <dbReference type="EMBL" id="ABZ83642.1"/>
    </source>
</evidence>
<keyword evidence="1" id="KW-0812">Transmembrane</keyword>
<dbReference type="PANTHER" id="PTHR37814:SF1">
    <property type="entry name" value="MEMBRANE PROTEIN"/>
    <property type="match status" value="1"/>
</dbReference>
<reference evidence="2 3" key="1">
    <citation type="journal article" date="2008" name="J. Bacteriol.">
        <title>The genome of Heliobacterium modesticaldum, a phototrophic representative of the Firmicutes containing the simplest photosynthetic apparatus.</title>
        <authorList>
            <person name="Sattley W.M."/>
            <person name="Madigan M.T."/>
            <person name="Swingley W.D."/>
            <person name="Cheung P.C."/>
            <person name="Clocksin K.M."/>
            <person name="Conrad A.L."/>
            <person name="Dejesa L.C."/>
            <person name="Honchak B.M."/>
            <person name="Jung D.O."/>
            <person name="Karbach L.E."/>
            <person name="Kurdoglu A."/>
            <person name="Lahiri S."/>
            <person name="Mastrian S.D."/>
            <person name="Page L.E."/>
            <person name="Taylor H.L."/>
            <person name="Wang Z.T."/>
            <person name="Raymond J."/>
            <person name="Chen M."/>
            <person name="Blankenship R.E."/>
            <person name="Touchman J.W."/>
        </authorList>
    </citation>
    <scope>NUCLEOTIDE SEQUENCE [LARGE SCALE GENOMIC DNA]</scope>
    <source>
        <strain evidence="3">ATCC 51547 / Ice1</strain>
    </source>
</reference>